<sequence length="161" mass="18145">MARVGTRGPLRTPAPLPREGRARSGALRPTAPRTARRGPPGLLRAPMQPPRLARLRSVPPITARDGVQEPLPLQALPRPRRGARRPLRRTQQERRAPSRTLLPRRSLPLATLWPRRSVLRRRKTRETFLLPCDGRFSPPGVRSETVPPGWEPPPPGTRWVI</sequence>
<feature type="compositionally biased region" description="Low complexity" evidence="1">
    <location>
        <begin position="25"/>
        <end position="44"/>
    </location>
</feature>
<dbReference type="EMBL" id="CM029049">
    <property type="protein sequence ID" value="KAG2571338.1"/>
    <property type="molecule type" value="Genomic_DNA"/>
</dbReference>
<name>A0A8T0QDQ6_PANVG</name>
<gene>
    <name evidence="2" type="ORF">PVAP13_7KG010673</name>
</gene>
<feature type="region of interest" description="Disordered" evidence="1">
    <location>
        <begin position="1"/>
        <end position="103"/>
    </location>
</feature>
<evidence type="ECO:0000313" key="2">
    <source>
        <dbReference type="EMBL" id="KAG2571338.1"/>
    </source>
</evidence>
<feature type="compositionally biased region" description="Pro residues" evidence="1">
    <location>
        <begin position="149"/>
        <end position="161"/>
    </location>
</feature>
<feature type="region of interest" description="Disordered" evidence="1">
    <location>
        <begin position="137"/>
        <end position="161"/>
    </location>
</feature>
<dbReference type="AlphaFoldDB" id="A0A8T0QDQ6"/>
<dbReference type="Proteomes" id="UP000823388">
    <property type="component" value="Chromosome 7K"/>
</dbReference>
<evidence type="ECO:0000256" key="1">
    <source>
        <dbReference type="SAM" id="MobiDB-lite"/>
    </source>
</evidence>
<keyword evidence="3" id="KW-1185">Reference proteome</keyword>
<protein>
    <submittedName>
        <fullName evidence="2">Uncharacterized protein</fullName>
    </submittedName>
</protein>
<organism evidence="2 3">
    <name type="scientific">Panicum virgatum</name>
    <name type="common">Blackwell switchgrass</name>
    <dbReference type="NCBI Taxonomy" id="38727"/>
    <lineage>
        <taxon>Eukaryota</taxon>
        <taxon>Viridiplantae</taxon>
        <taxon>Streptophyta</taxon>
        <taxon>Embryophyta</taxon>
        <taxon>Tracheophyta</taxon>
        <taxon>Spermatophyta</taxon>
        <taxon>Magnoliopsida</taxon>
        <taxon>Liliopsida</taxon>
        <taxon>Poales</taxon>
        <taxon>Poaceae</taxon>
        <taxon>PACMAD clade</taxon>
        <taxon>Panicoideae</taxon>
        <taxon>Panicodae</taxon>
        <taxon>Paniceae</taxon>
        <taxon>Panicinae</taxon>
        <taxon>Panicum</taxon>
        <taxon>Panicum sect. Hiantes</taxon>
    </lineage>
</organism>
<accession>A0A8T0QDQ6</accession>
<reference evidence="2" key="1">
    <citation type="submission" date="2020-05" db="EMBL/GenBank/DDBJ databases">
        <title>WGS assembly of Panicum virgatum.</title>
        <authorList>
            <person name="Lovell J.T."/>
            <person name="Jenkins J."/>
            <person name="Shu S."/>
            <person name="Juenger T.E."/>
            <person name="Schmutz J."/>
        </authorList>
    </citation>
    <scope>NUCLEOTIDE SEQUENCE</scope>
    <source>
        <strain evidence="2">AP13</strain>
    </source>
</reference>
<comment type="caution">
    <text evidence="2">The sequence shown here is derived from an EMBL/GenBank/DDBJ whole genome shotgun (WGS) entry which is preliminary data.</text>
</comment>
<evidence type="ECO:0000313" key="3">
    <source>
        <dbReference type="Proteomes" id="UP000823388"/>
    </source>
</evidence>
<feature type="compositionally biased region" description="Basic residues" evidence="1">
    <location>
        <begin position="78"/>
        <end position="88"/>
    </location>
</feature>
<proteinExistence type="predicted"/>